<dbReference type="EMBL" id="WIGM01000140">
    <property type="protein sequence ID" value="KAF6837683.1"/>
    <property type="molecule type" value="Genomic_DNA"/>
</dbReference>
<organism evidence="2 3">
    <name type="scientific">Colletotrichum musicola</name>
    <dbReference type="NCBI Taxonomy" id="2175873"/>
    <lineage>
        <taxon>Eukaryota</taxon>
        <taxon>Fungi</taxon>
        <taxon>Dikarya</taxon>
        <taxon>Ascomycota</taxon>
        <taxon>Pezizomycotina</taxon>
        <taxon>Sordariomycetes</taxon>
        <taxon>Hypocreomycetidae</taxon>
        <taxon>Glomerellales</taxon>
        <taxon>Glomerellaceae</taxon>
        <taxon>Colletotrichum</taxon>
        <taxon>Colletotrichum orchidearum species complex</taxon>
    </lineage>
</organism>
<reference evidence="2" key="1">
    <citation type="journal article" date="2020" name="Phytopathology">
        <title>Genome Sequence Resources of Colletotrichum truncatum, C. plurivorum, C. musicola, and C. sojae: Four Species Pathogenic to Soybean (Glycine max).</title>
        <authorList>
            <person name="Rogerio F."/>
            <person name="Boufleur T.R."/>
            <person name="Ciampi-Guillardi M."/>
            <person name="Sukno S.A."/>
            <person name="Thon M.R."/>
            <person name="Massola Junior N.S."/>
            <person name="Baroncelli R."/>
        </authorList>
    </citation>
    <scope>NUCLEOTIDE SEQUENCE</scope>
    <source>
        <strain evidence="2">LFN0074</strain>
    </source>
</reference>
<comment type="caution">
    <text evidence="2">The sequence shown here is derived from an EMBL/GenBank/DDBJ whole genome shotgun (WGS) entry which is preliminary data.</text>
</comment>
<feature type="region of interest" description="Disordered" evidence="1">
    <location>
        <begin position="53"/>
        <end position="83"/>
    </location>
</feature>
<protein>
    <submittedName>
        <fullName evidence="2">Uncharacterized protein</fullName>
    </submittedName>
</protein>
<name>A0A8H6KV26_9PEZI</name>
<dbReference type="AlphaFoldDB" id="A0A8H6KV26"/>
<evidence type="ECO:0000313" key="2">
    <source>
        <dbReference type="EMBL" id="KAF6837683.1"/>
    </source>
</evidence>
<dbReference type="Proteomes" id="UP000639643">
    <property type="component" value="Unassembled WGS sequence"/>
</dbReference>
<accession>A0A8H6KV26</accession>
<gene>
    <name evidence="2" type="ORF">CMUS01_04953</name>
</gene>
<sequence>MALSGTLRSQEAVSAIWRPTERCYSPQPGALPVETRRWLLQLIRHEELAREDVETIGPEQTPLVADHGPIDASKRSLRVQQRE</sequence>
<evidence type="ECO:0000256" key="1">
    <source>
        <dbReference type="SAM" id="MobiDB-lite"/>
    </source>
</evidence>
<proteinExistence type="predicted"/>
<keyword evidence="3" id="KW-1185">Reference proteome</keyword>
<feature type="compositionally biased region" description="Basic and acidic residues" evidence="1">
    <location>
        <begin position="68"/>
        <end position="83"/>
    </location>
</feature>
<evidence type="ECO:0000313" key="3">
    <source>
        <dbReference type="Proteomes" id="UP000639643"/>
    </source>
</evidence>